<dbReference type="RefSeq" id="WP_213494405.1">
    <property type="nucleotide sequence ID" value="NZ_CP074694.1"/>
</dbReference>
<dbReference type="EMBL" id="CP074694">
    <property type="protein sequence ID" value="QVL30534.1"/>
    <property type="molecule type" value="Genomic_DNA"/>
</dbReference>
<dbReference type="AlphaFoldDB" id="A0A8E6B3A8"/>
<feature type="compositionally biased region" description="Polar residues" evidence="1">
    <location>
        <begin position="139"/>
        <end position="148"/>
    </location>
</feature>
<reference evidence="2" key="1">
    <citation type="submission" date="2021-05" db="EMBL/GenBank/DDBJ databases">
        <title>Complete genome sequence of the cellulolytic planctomycete Telmatocola sphagniphila SP2T and characterization of the first cellulase from planctomycetes.</title>
        <authorList>
            <person name="Rakitin A.L."/>
            <person name="Beletsky A.V."/>
            <person name="Naumoff D.G."/>
            <person name="Kulichevskaya I.S."/>
            <person name="Mardanov A.V."/>
            <person name="Ravin N.V."/>
            <person name="Dedysh S.N."/>
        </authorList>
    </citation>
    <scope>NUCLEOTIDE SEQUENCE</scope>
    <source>
        <strain evidence="2">SP2T</strain>
    </source>
</reference>
<organism evidence="2 3">
    <name type="scientific">Telmatocola sphagniphila</name>
    <dbReference type="NCBI Taxonomy" id="1123043"/>
    <lineage>
        <taxon>Bacteria</taxon>
        <taxon>Pseudomonadati</taxon>
        <taxon>Planctomycetota</taxon>
        <taxon>Planctomycetia</taxon>
        <taxon>Gemmatales</taxon>
        <taxon>Gemmataceae</taxon>
    </lineage>
</organism>
<feature type="region of interest" description="Disordered" evidence="1">
    <location>
        <begin position="110"/>
        <end position="148"/>
    </location>
</feature>
<dbReference type="KEGG" id="tsph:KIH39_16945"/>
<evidence type="ECO:0000313" key="3">
    <source>
        <dbReference type="Proteomes" id="UP000676194"/>
    </source>
</evidence>
<evidence type="ECO:0008006" key="4">
    <source>
        <dbReference type="Google" id="ProtNLM"/>
    </source>
</evidence>
<accession>A0A8E6B3A8</accession>
<proteinExistence type="predicted"/>
<sequence>MIKLRCISLVCLFWAMVGCDGPPKFAPAIPVKGEVFFKKTTPADGAFIVFQPKSPELMKSMGGRAPSAHVREDGSYELTTYMDKDGAPEGEYNVTIVWEKAPKEAKMVINDRGAGPDRLQGKYGNPSAPKLSAKVEAGKSNSFRFEVE</sequence>
<evidence type="ECO:0000256" key="1">
    <source>
        <dbReference type="SAM" id="MobiDB-lite"/>
    </source>
</evidence>
<name>A0A8E6B3A8_9BACT</name>
<dbReference type="PROSITE" id="PS51257">
    <property type="entry name" value="PROKAR_LIPOPROTEIN"/>
    <property type="match status" value="1"/>
</dbReference>
<gene>
    <name evidence="2" type="ORF">KIH39_16945</name>
</gene>
<keyword evidence="3" id="KW-1185">Reference proteome</keyword>
<protein>
    <recommendedName>
        <fullName evidence="4">Carboxypeptidase regulatory-like domain-containing protein</fullName>
    </recommendedName>
</protein>
<dbReference type="Proteomes" id="UP000676194">
    <property type="component" value="Chromosome"/>
</dbReference>
<evidence type="ECO:0000313" key="2">
    <source>
        <dbReference type="EMBL" id="QVL30534.1"/>
    </source>
</evidence>